<dbReference type="PROSITE" id="PS50878">
    <property type="entry name" value="RT_POL"/>
    <property type="match status" value="1"/>
</dbReference>
<evidence type="ECO:0000259" key="2">
    <source>
        <dbReference type="PROSITE" id="PS50878"/>
    </source>
</evidence>
<feature type="region of interest" description="Disordered" evidence="1">
    <location>
        <begin position="381"/>
        <end position="403"/>
    </location>
</feature>
<name>A0A484M8V8_9ASTE</name>
<evidence type="ECO:0000313" key="4">
    <source>
        <dbReference type="Proteomes" id="UP000595140"/>
    </source>
</evidence>
<dbReference type="InterPro" id="IPR000477">
    <property type="entry name" value="RT_dom"/>
</dbReference>
<dbReference type="Proteomes" id="UP000595140">
    <property type="component" value="Unassembled WGS sequence"/>
</dbReference>
<evidence type="ECO:0000256" key="1">
    <source>
        <dbReference type="SAM" id="MobiDB-lite"/>
    </source>
</evidence>
<organism evidence="3 4">
    <name type="scientific">Cuscuta campestris</name>
    <dbReference type="NCBI Taxonomy" id="132261"/>
    <lineage>
        <taxon>Eukaryota</taxon>
        <taxon>Viridiplantae</taxon>
        <taxon>Streptophyta</taxon>
        <taxon>Embryophyta</taxon>
        <taxon>Tracheophyta</taxon>
        <taxon>Spermatophyta</taxon>
        <taxon>Magnoliopsida</taxon>
        <taxon>eudicotyledons</taxon>
        <taxon>Gunneridae</taxon>
        <taxon>Pentapetalae</taxon>
        <taxon>asterids</taxon>
        <taxon>lamiids</taxon>
        <taxon>Solanales</taxon>
        <taxon>Convolvulaceae</taxon>
        <taxon>Cuscuteae</taxon>
        <taxon>Cuscuta</taxon>
        <taxon>Cuscuta subgen. Grammica</taxon>
        <taxon>Cuscuta sect. Cleistogrammica</taxon>
    </lineage>
</organism>
<protein>
    <recommendedName>
        <fullName evidence="2">Reverse transcriptase domain-containing protein</fullName>
    </recommendedName>
</protein>
<feature type="domain" description="Reverse transcriptase" evidence="2">
    <location>
        <begin position="1"/>
        <end position="93"/>
    </location>
</feature>
<accession>A0A484M8V8</accession>
<evidence type="ECO:0000313" key="3">
    <source>
        <dbReference type="EMBL" id="VFQ84448.1"/>
    </source>
</evidence>
<dbReference type="EMBL" id="OOIL02002743">
    <property type="protein sequence ID" value="VFQ84448.1"/>
    <property type="molecule type" value="Genomic_DNA"/>
</dbReference>
<dbReference type="AlphaFoldDB" id="A0A484M8V8"/>
<gene>
    <name evidence="3" type="ORF">CCAM_LOCUS26224</name>
</gene>
<proteinExistence type="predicted"/>
<keyword evidence="4" id="KW-1185">Reference proteome</keyword>
<feature type="compositionally biased region" description="Polar residues" evidence="1">
    <location>
        <begin position="386"/>
        <end position="403"/>
    </location>
</feature>
<reference evidence="3 4" key="1">
    <citation type="submission" date="2018-04" db="EMBL/GenBank/DDBJ databases">
        <authorList>
            <person name="Vogel A."/>
        </authorList>
    </citation>
    <scope>NUCLEOTIDE SEQUENCE [LARGE SCALE GENOMIC DNA]</scope>
</reference>
<dbReference type="PANTHER" id="PTHR46238:SF8">
    <property type="entry name" value="ENDONUCLEASE_EXONUCLEASE_PHOSPHATASE DOMAIN-CONTAINING PROTEIN"/>
    <property type="match status" value="1"/>
</dbReference>
<dbReference type="OrthoDB" id="1706699at2759"/>
<sequence length="403" mass="46225">MDVLIQGVQEGVPWCMLFADDIVLIDDTREGLNDKLELWRLALETKGFRISTNKTEYMECRFSGRETESQVEVRIDSNLVPKVDKFRYLGSVIQADGELDGDVGHRVGVAWAKWRLDSRVLCDPKISPRLKGMEPMEDKFREARYRWYGHVRWRNADAPVQRFGAGGLLETASLLRSRGMGSLFPLVVRRKGIFLWVEVLECGISEQVLLRLVGLEFSGCNGLLSTFPLCMATLIYKIKHEIPFNLGKIIFYQIMSFASKRAKQNTNGLPYPLLIFQMLKSQRLEVTDEEEPAPPLLQVDLRHFEGKHYNYMVTVEDPKAAPAFLQSDFSQTAFIRDEIKLLQEKIYKHWEMIKEAKVKKNKWAIILSSLDATQGVRVQAQEEKSNQCVPEDNTTQGENADDE</sequence>
<dbReference type="PANTHER" id="PTHR46238">
    <property type="entry name" value="REVERSE TRANSCRIPTASE DOMAIN-CONTAINING PROTEIN"/>
    <property type="match status" value="1"/>
</dbReference>